<keyword evidence="2" id="KW-0472">Membrane</keyword>
<feature type="compositionally biased region" description="Acidic residues" evidence="1">
    <location>
        <begin position="175"/>
        <end position="184"/>
    </location>
</feature>
<sequence>MSHHNIILCVTTTSVLSPTPMQGVRPIHTNLMLIIGSIWLNLGTKTFVILLTVILKGDQLPRQHRHQAPLPGGSNGGHAPPVPVQPPIPLLPVNQPPIPHVQPVHNQPQEAPNVQNNRNEVADDPSEAIEADDNDNVDDDLSVPEGVAEDENVQQEEETNVPKDVSIPNQATEDDKQEDDETLN</sequence>
<feature type="compositionally biased region" description="Polar residues" evidence="1">
    <location>
        <begin position="104"/>
        <end position="119"/>
    </location>
</feature>
<organism evidence="3 4">
    <name type="scientific">Cylindrotheca closterium</name>
    <dbReference type="NCBI Taxonomy" id="2856"/>
    <lineage>
        <taxon>Eukaryota</taxon>
        <taxon>Sar</taxon>
        <taxon>Stramenopiles</taxon>
        <taxon>Ochrophyta</taxon>
        <taxon>Bacillariophyta</taxon>
        <taxon>Bacillariophyceae</taxon>
        <taxon>Bacillariophycidae</taxon>
        <taxon>Bacillariales</taxon>
        <taxon>Bacillariaceae</taxon>
        <taxon>Cylindrotheca</taxon>
    </lineage>
</organism>
<feature type="compositionally biased region" description="Pro residues" evidence="1">
    <location>
        <begin position="80"/>
        <end position="100"/>
    </location>
</feature>
<dbReference type="AlphaFoldDB" id="A0AAD2JGZ4"/>
<feature type="compositionally biased region" description="Acidic residues" evidence="1">
    <location>
        <begin position="122"/>
        <end position="159"/>
    </location>
</feature>
<protein>
    <submittedName>
        <fullName evidence="3">Uncharacterized protein</fullName>
    </submittedName>
</protein>
<keyword evidence="4" id="KW-1185">Reference proteome</keyword>
<evidence type="ECO:0000256" key="2">
    <source>
        <dbReference type="SAM" id="Phobius"/>
    </source>
</evidence>
<comment type="caution">
    <text evidence="3">The sequence shown here is derived from an EMBL/GenBank/DDBJ whole genome shotgun (WGS) entry which is preliminary data.</text>
</comment>
<feature type="region of interest" description="Disordered" evidence="1">
    <location>
        <begin position="63"/>
        <end position="184"/>
    </location>
</feature>
<reference evidence="3" key="1">
    <citation type="submission" date="2023-08" db="EMBL/GenBank/DDBJ databases">
        <authorList>
            <person name="Audoor S."/>
            <person name="Bilcke G."/>
        </authorList>
    </citation>
    <scope>NUCLEOTIDE SEQUENCE</scope>
</reference>
<proteinExistence type="predicted"/>
<keyword evidence="2" id="KW-0812">Transmembrane</keyword>
<gene>
    <name evidence="3" type="ORF">CYCCA115_LOCUS11732</name>
</gene>
<accession>A0AAD2JGZ4</accession>
<evidence type="ECO:0000313" key="4">
    <source>
        <dbReference type="Proteomes" id="UP001295423"/>
    </source>
</evidence>
<dbReference type="Proteomes" id="UP001295423">
    <property type="component" value="Unassembled WGS sequence"/>
</dbReference>
<name>A0AAD2JGZ4_9STRA</name>
<keyword evidence="2" id="KW-1133">Transmembrane helix</keyword>
<evidence type="ECO:0000313" key="3">
    <source>
        <dbReference type="EMBL" id="CAJ1948677.1"/>
    </source>
</evidence>
<evidence type="ECO:0000256" key="1">
    <source>
        <dbReference type="SAM" id="MobiDB-lite"/>
    </source>
</evidence>
<dbReference type="EMBL" id="CAKOGP040001750">
    <property type="protein sequence ID" value="CAJ1948677.1"/>
    <property type="molecule type" value="Genomic_DNA"/>
</dbReference>
<feature type="transmembrane region" description="Helical" evidence="2">
    <location>
        <begin position="33"/>
        <end position="55"/>
    </location>
</feature>